<dbReference type="PANTHER" id="PTHR12526">
    <property type="entry name" value="GLYCOSYLTRANSFERASE"/>
    <property type="match status" value="1"/>
</dbReference>
<dbReference type="SUPFAM" id="SSF53756">
    <property type="entry name" value="UDP-Glycosyltransferase/glycogen phosphorylase"/>
    <property type="match status" value="1"/>
</dbReference>
<dbReference type="GO" id="GO:0016757">
    <property type="term" value="F:glycosyltransferase activity"/>
    <property type="evidence" value="ECO:0007669"/>
    <property type="project" value="InterPro"/>
</dbReference>
<evidence type="ECO:0000259" key="1">
    <source>
        <dbReference type="Pfam" id="PF00534"/>
    </source>
</evidence>
<reference evidence="2 3" key="1">
    <citation type="submission" date="2020-10" db="EMBL/GenBank/DDBJ databases">
        <title>The genome of sulfurovum sp.</title>
        <authorList>
            <person name="Xie S."/>
            <person name="Shao Z."/>
            <person name="Jiang L."/>
        </authorList>
    </citation>
    <scope>NUCLEOTIDE SEQUENCE [LARGE SCALE GENOMIC DNA]</scope>
    <source>
        <strain evidence="2 3">ST-419</strain>
    </source>
</reference>
<proteinExistence type="predicted"/>
<dbReference type="Gene3D" id="3.40.50.2000">
    <property type="entry name" value="Glycogen Phosphorylase B"/>
    <property type="match status" value="2"/>
</dbReference>
<feature type="domain" description="Glycosyl transferase family 1" evidence="1">
    <location>
        <begin position="224"/>
        <end position="382"/>
    </location>
</feature>
<keyword evidence="3" id="KW-1185">Reference proteome</keyword>
<dbReference type="EMBL" id="CP063164">
    <property type="protein sequence ID" value="QOR62619.1"/>
    <property type="molecule type" value="Genomic_DNA"/>
</dbReference>
<keyword evidence="2" id="KW-0808">Transferase</keyword>
<sequence length="428" mass="49341">MNILHLSSYDDGGAGYAAYKVHKHLKDAGHNTLFCVERKTIKDDAIIEIRPSLLHKLKRKIFRFFEDKLLDSSYSFIDRGHYSLNSIEKFKKNVAMKPDVIVIYWVSRFINMKFIYKLHKEYNVPIFWYFLDMAPMTGGCHYALECQGYFHNCKNCKAIKSKYWKLSEKNWKHKKKYIDKSKIVGMTISSWTKKQAKQSSLFKDVPIERLIIDVDENIFQPINKTALRKKYNLSADKKIILFGAMNFNDYRKGMNFLFDAFQQLKKSSKVNIEEIILVSIGNINNIDISRISGFEHVNLGYLNGEEKLAEAYQLADIFVSPSIDDSGPMMINEAIMCGTPVVAFKTGVACDLVINNKTGYLAEIKNIDDFCDGMAALLNMNKVQYDEMSRSCRMLGLELYSSKKQLDKILAIFHKYSYDFKGEGVHSG</sequence>
<protein>
    <submittedName>
        <fullName evidence="2">Glycosyltransferase</fullName>
    </submittedName>
</protein>
<organism evidence="2 3">
    <name type="scientific">Sulfurovum indicum</name>
    <dbReference type="NCBI Taxonomy" id="2779528"/>
    <lineage>
        <taxon>Bacteria</taxon>
        <taxon>Pseudomonadati</taxon>
        <taxon>Campylobacterota</taxon>
        <taxon>Epsilonproteobacteria</taxon>
        <taxon>Campylobacterales</taxon>
        <taxon>Sulfurovaceae</taxon>
        <taxon>Sulfurovum</taxon>
    </lineage>
</organism>
<dbReference type="InterPro" id="IPR001296">
    <property type="entry name" value="Glyco_trans_1"/>
</dbReference>
<evidence type="ECO:0000313" key="2">
    <source>
        <dbReference type="EMBL" id="QOR62619.1"/>
    </source>
</evidence>
<evidence type="ECO:0000313" key="3">
    <source>
        <dbReference type="Proteomes" id="UP000595074"/>
    </source>
</evidence>
<name>A0A7M1S7C5_9BACT</name>
<dbReference type="Pfam" id="PF00534">
    <property type="entry name" value="Glycos_transf_1"/>
    <property type="match status" value="1"/>
</dbReference>
<dbReference type="KEGG" id="sinu:IMZ28_03880"/>
<gene>
    <name evidence="2" type="ORF">IMZ28_03880</name>
</gene>
<dbReference type="AlphaFoldDB" id="A0A7M1S7C5"/>
<dbReference type="RefSeq" id="WP_197549437.1">
    <property type="nucleotide sequence ID" value="NZ_CP063164.1"/>
</dbReference>
<accession>A0A7M1S7C5</accession>
<dbReference type="Proteomes" id="UP000595074">
    <property type="component" value="Chromosome"/>
</dbReference>